<sequence>MNTAISKLLPYSESGIVSRHSDDTLIISGFRNDINLEALQAEIEAEWLELAKEEAAIQIKNALTAAQESRRPANFSDLTVKLQLGRITPAEREQLNAYYDALDELEREAKALLQKLEKAESVEVVNKIPWPEWVGWEALPLRLKLEVEQTYPEASNK</sequence>
<proteinExistence type="predicted"/>
<reference evidence="2 3" key="1">
    <citation type="submission" date="2019-07" db="EMBL/GenBank/DDBJ databases">
        <title>Whole genome shotgun sequence of Meiothermus hypogaeus NBRC 106114.</title>
        <authorList>
            <person name="Hosoyama A."/>
            <person name="Uohara A."/>
            <person name="Ohji S."/>
            <person name="Ichikawa N."/>
        </authorList>
    </citation>
    <scope>NUCLEOTIDE SEQUENCE [LARGE SCALE GENOMIC DNA]</scope>
    <source>
        <strain evidence="2 3">NBRC 106114</strain>
    </source>
</reference>
<dbReference type="OrthoDB" id="9917005at2"/>
<organism evidence="2 3">
    <name type="scientific">Meiothermus hypogaeus NBRC 106114</name>
    <dbReference type="NCBI Taxonomy" id="1227553"/>
    <lineage>
        <taxon>Bacteria</taxon>
        <taxon>Thermotogati</taxon>
        <taxon>Deinococcota</taxon>
        <taxon>Deinococci</taxon>
        <taxon>Thermales</taxon>
        <taxon>Thermaceae</taxon>
        <taxon>Meiothermus</taxon>
    </lineage>
</organism>
<name>A0A511QY19_9DEIN</name>
<protein>
    <submittedName>
        <fullName evidence="2">Uncharacterized protein</fullName>
    </submittedName>
</protein>
<dbReference type="EMBL" id="BJXL01000001">
    <property type="protein sequence ID" value="GEM81877.1"/>
    <property type="molecule type" value="Genomic_DNA"/>
</dbReference>
<keyword evidence="1" id="KW-0175">Coiled coil</keyword>
<evidence type="ECO:0000313" key="3">
    <source>
        <dbReference type="Proteomes" id="UP000321197"/>
    </source>
</evidence>
<evidence type="ECO:0000256" key="1">
    <source>
        <dbReference type="SAM" id="Coils"/>
    </source>
</evidence>
<accession>A0A511QY19</accession>
<gene>
    <name evidence="2" type="ORF">MHY01S_00430</name>
</gene>
<evidence type="ECO:0000313" key="2">
    <source>
        <dbReference type="EMBL" id="GEM81877.1"/>
    </source>
</evidence>
<dbReference type="AlphaFoldDB" id="A0A511QY19"/>
<dbReference type="Proteomes" id="UP000321197">
    <property type="component" value="Unassembled WGS sequence"/>
</dbReference>
<comment type="caution">
    <text evidence="2">The sequence shown here is derived from an EMBL/GenBank/DDBJ whole genome shotgun (WGS) entry which is preliminary data.</text>
</comment>
<feature type="coiled-coil region" evidence="1">
    <location>
        <begin position="95"/>
        <end position="122"/>
    </location>
</feature>
<dbReference type="RefSeq" id="WP_119340424.1">
    <property type="nucleotide sequence ID" value="NZ_BJXL01000001.1"/>
</dbReference>